<organism evidence="1 2">
    <name type="scientific">Mytilus edulis</name>
    <name type="common">Blue mussel</name>
    <dbReference type="NCBI Taxonomy" id="6550"/>
    <lineage>
        <taxon>Eukaryota</taxon>
        <taxon>Metazoa</taxon>
        <taxon>Spiralia</taxon>
        <taxon>Lophotrochozoa</taxon>
        <taxon>Mollusca</taxon>
        <taxon>Bivalvia</taxon>
        <taxon>Autobranchia</taxon>
        <taxon>Pteriomorphia</taxon>
        <taxon>Mytilida</taxon>
        <taxon>Mytiloidea</taxon>
        <taxon>Mytilidae</taxon>
        <taxon>Mytilinae</taxon>
        <taxon>Mytilus</taxon>
    </lineage>
</organism>
<sequence>MYQGLDKPINDLLEILDCVYGSVDNKEQLLSEFYSGRQKGDEDVTTWRNRLQDILGNGIEKGIIPYHEMNTMLHAMLWTGLRQELKDVSGHKYDAIQDFNHLRVALRQIEKYHQPNCHRVTLVTHIYVVILVVNSISICRASVSYKCYILQTSVYNTCPHFTSN</sequence>
<dbReference type="OrthoDB" id="6161942at2759"/>
<proteinExistence type="predicted"/>
<keyword evidence="2" id="KW-1185">Reference proteome</keyword>
<evidence type="ECO:0000313" key="2">
    <source>
        <dbReference type="Proteomes" id="UP000683360"/>
    </source>
</evidence>
<gene>
    <name evidence="1" type="ORF">MEDL_36276</name>
</gene>
<dbReference type="Proteomes" id="UP000683360">
    <property type="component" value="Unassembled WGS sequence"/>
</dbReference>
<comment type="caution">
    <text evidence="1">The sequence shown here is derived from an EMBL/GenBank/DDBJ whole genome shotgun (WGS) entry which is preliminary data.</text>
</comment>
<evidence type="ECO:0000313" key="1">
    <source>
        <dbReference type="EMBL" id="CAG2222977.1"/>
    </source>
</evidence>
<accession>A0A8S3SXN2</accession>
<name>A0A8S3SXN2_MYTED</name>
<dbReference type="AlphaFoldDB" id="A0A8S3SXN2"/>
<reference evidence="1" key="1">
    <citation type="submission" date="2021-03" db="EMBL/GenBank/DDBJ databases">
        <authorList>
            <person name="Bekaert M."/>
        </authorList>
    </citation>
    <scope>NUCLEOTIDE SEQUENCE</scope>
</reference>
<protein>
    <submittedName>
        <fullName evidence="1">Uncharacterized protein</fullName>
    </submittedName>
</protein>
<dbReference type="EMBL" id="CAJPWZ010001772">
    <property type="protein sequence ID" value="CAG2222977.1"/>
    <property type="molecule type" value="Genomic_DNA"/>
</dbReference>